<dbReference type="SMART" id="SM00054">
    <property type="entry name" value="EFh"/>
    <property type="match status" value="2"/>
</dbReference>
<dbReference type="PROSITE" id="PS00018">
    <property type="entry name" value="EF_HAND_1"/>
    <property type="match status" value="1"/>
</dbReference>
<protein>
    <recommendedName>
        <fullName evidence="3">EF-hand domain-containing protein</fullName>
    </recommendedName>
</protein>
<dbReference type="InterPro" id="IPR018247">
    <property type="entry name" value="EF_Hand_1_Ca_BS"/>
</dbReference>
<proteinExistence type="predicted"/>
<evidence type="ECO:0000256" key="2">
    <source>
        <dbReference type="SAM" id="MobiDB-lite"/>
    </source>
</evidence>
<dbReference type="Gene3D" id="1.10.238.10">
    <property type="entry name" value="EF-hand"/>
    <property type="match status" value="1"/>
</dbReference>
<evidence type="ECO:0000313" key="5">
    <source>
        <dbReference type="Proteomes" id="UP001208570"/>
    </source>
</evidence>
<evidence type="ECO:0000259" key="3">
    <source>
        <dbReference type="PROSITE" id="PS50222"/>
    </source>
</evidence>
<gene>
    <name evidence="4" type="ORF">LSH36_255g04071</name>
</gene>
<keyword evidence="5" id="KW-1185">Reference proteome</keyword>
<reference evidence="4" key="1">
    <citation type="journal article" date="2023" name="Mol. Biol. Evol.">
        <title>Third-Generation Sequencing Reveals the Adaptive Role of the Epigenome in Three Deep-Sea Polychaetes.</title>
        <authorList>
            <person name="Perez M."/>
            <person name="Aroh O."/>
            <person name="Sun Y."/>
            <person name="Lan Y."/>
            <person name="Juniper S.K."/>
            <person name="Young C.R."/>
            <person name="Angers B."/>
            <person name="Qian P.Y."/>
        </authorList>
    </citation>
    <scope>NUCLEOTIDE SEQUENCE</scope>
    <source>
        <strain evidence="4">P08H-3</strain>
    </source>
</reference>
<name>A0AAD9JLC8_9ANNE</name>
<comment type="caution">
    <text evidence="4">The sequence shown here is derived from an EMBL/GenBank/DDBJ whole genome shotgun (WGS) entry which is preliminary data.</text>
</comment>
<dbReference type="Proteomes" id="UP001208570">
    <property type="component" value="Unassembled WGS sequence"/>
</dbReference>
<dbReference type="SUPFAM" id="SSF47473">
    <property type="entry name" value="EF-hand"/>
    <property type="match status" value="1"/>
</dbReference>
<feature type="domain" description="EF-hand" evidence="3">
    <location>
        <begin position="58"/>
        <end position="93"/>
    </location>
</feature>
<dbReference type="Pfam" id="PF13499">
    <property type="entry name" value="EF-hand_7"/>
    <property type="match status" value="1"/>
</dbReference>
<dbReference type="EMBL" id="JAODUP010000255">
    <property type="protein sequence ID" value="KAK2154881.1"/>
    <property type="molecule type" value="Genomic_DNA"/>
</dbReference>
<dbReference type="GO" id="GO:0005509">
    <property type="term" value="F:calcium ion binding"/>
    <property type="evidence" value="ECO:0007669"/>
    <property type="project" value="InterPro"/>
</dbReference>
<evidence type="ECO:0000313" key="4">
    <source>
        <dbReference type="EMBL" id="KAK2154881.1"/>
    </source>
</evidence>
<dbReference type="AlphaFoldDB" id="A0AAD9JLC8"/>
<organism evidence="4 5">
    <name type="scientific">Paralvinella palmiformis</name>
    <dbReference type="NCBI Taxonomy" id="53620"/>
    <lineage>
        <taxon>Eukaryota</taxon>
        <taxon>Metazoa</taxon>
        <taxon>Spiralia</taxon>
        <taxon>Lophotrochozoa</taxon>
        <taxon>Annelida</taxon>
        <taxon>Polychaeta</taxon>
        <taxon>Sedentaria</taxon>
        <taxon>Canalipalpata</taxon>
        <taxon>Terebellida</taxon>
        <taxon>Terebelliformia</taxon>
        <taxon>Alvinellidae</taxon>
        <taxon>Paralvinella</taxon>
    </lineage>
</organism>
<accession>A0AAD9JLC8</accession>
<evidence type="ECO:0000256" key="1">
    <source>
        <dbReference type="ARBA" id="ARBA00022837"/>
    </source>
</evidence>
<dbReference type="PROSITE" id="PS50222">
    <property type="entry name" value="EF_HAND_2"/>
    <property type="match status" value="1"/>
</dbReference>
<sequence length="154" mass="16402">MPIVSHRSVLSLESNSPTTLQAAVNPEMSSIGDLFQACDLDGSGSIDRNELAAICPDLTSDEIDSIFTELDKDGDGTISISEFSKGFQGLSSSLMGLSRTPEVGTCENNNDDTANSEEKWETGESDGNISKHLANELSDMGIPVNDDLITALSW</sequence>
<dbReference type="InterPro" id="IPR011992">
    <property type="entry name" value="EF-hand-dom_pair"/>
</dbReference>
<keyword evidence="1" id="KW-0106">Calcium</keyword>
<dbReference type="InterPro" id="IPR002048">
    <property type="entry name" value="EF_hand_dom"/>
</dbReference>
<dbReference type="CDD" id="cd00051">
    <property type="entry name" value="EFh"/>
    <property type="match status" value="1"/>
</dbReference>
<feature type="region of interest" description="Disordered" evidence="2">
    <location>
        <begin position="107"/>
        <end position="126"/>
    </location>
</feature>